<accession>A0A3G3MD71</accession>
<dbReference type="SUPFAM" id="SSF52540">
    <property type="entry name" value="P-loop containing nucleoside triphosphate hydrolases"/>
    <property type="match status" value="1"/>
</dbReference>
<proteinExistence type="predicted"/>
<evidence type="ECO:0000313" key="1">
    <source>
        <dbReference type="EMBL" id="AYR04207.1"/>
    </source>
</evidence>
<protein>
    <recommendedName>
        <fullName evidence="3">ATPase AAA-type core domain-containing protein</fullName>
    </recommendedName>
</protein>
<dbReference type="EMBL" id="MH992123">
    <property type="protein sequence ID" value="AYR04207.1"/>
    <property type="molecule type" value="Genomic_DNA"/>
</dbReference>
<organism evidence="1 2">
    <name type="scientific">Escherichia phage OLB145</name>
    <dbReference type="NCBI Taxonomy" id="2448910"/>
    <lineage>
        <taxon>Viruses</taxon>
        <taxon>Duplodnaviria</taxon>
        <taxon>Heunggongvirae</taxon>
        <taxon>Uroviricota</taxon>
        <taxon>Caudoviricetes</taxon>
        <taxon>Schitoviridae</taxon>
        <taxon>Enquatrovirinae</taxon>
        <taxon>Enquatrovirus</taxon>
        <taxon>Enquatrovirus N4</taxon>
    </lineage>
</organism>
<reference evidence="1 2" key="1">
    <citation type="submission" date="2018-09" db="EMBL/GenBank/DDBJ databases">
        <authorList>
            <person name="Bringhurst R.M."/>
        </authorList>
    </citation>
    <scope>NUCLEOTIDE SEQUENCE [LARGE SCALE GENOMIC DNA]</scope>
</reference>
<sequence length="352" mass="39506">MASIDSIAVCNPRQVRKFVEHCIRSGLVPFITSSPGMGKSAIVHQIAEDFGLKLIDHRLSTSAPEDLSGLPRFKENGRAEFAPFDELFPLEGDAVPEGFNGWLLFLDEFNSARKEIQAAAYKLVLDRMTGQKKLHPYVAIVCAGNKATDRAITNNLSTAMQSRLIHLEMETDFDVFMEDVAIPNKWDERVIAFLNANPNKLNDFEPDHQEKTFCCSRTWEFVNKIVSILPPGPIDSEMTLLLAGTITSGVATSFVQFTQVYSNMVSLNEILDNPKKARMPEDNNLLWAVVTSLINNTDEDNHSKIFDYVERMPFTFKVLYYRSVGSLVPALVKLPNWRVAAITLSKYVHGSN</sequence>
<dbReference type="InterPro" id="IPR027417">
    <property type="entry name" value="P-loop_NTPase"/>
</dbReference>
<dbReference type="Gene3D" id="3.40.50.300">
    <property type="entry name" value="P-loop containing nucleotide triphosphate hydrolases"/>
    <property type="match status" value="1"/>
</dbReference>
<dbReference type="Proteomes" id="UP000281968">
    <property type="component" value="Segment"/>
</dbReference>
<name>A0A3G3MD71_9CAUD</name>
<evidence type="ECO:0008006" key="3">
    <source>
        <dbReference type="Google" id="ProtNLM"/>
    </source>
</evidence>
<evidence type="ECO:0000313" key="2">
    <source>
        <dbReference type="Proteomes" id="UP000281968"/>
    </source>
</evidence>